<sequence>MSRCHRCQPTWTMWQALHCKCSRKTSYTVDSSDISVITTCVRKLIDLRIDQSFGFYPPVLPSPLDFSYVPTICYYLPYVSEKPEPSVPTSFANTCKSDSLESQSAAAKLAEFDFDESSNQPFFSPAGVGVTQPLRKVLGPGRHPPRQPRVANMDKILNDLFRSRKETVSVPIPESSQRPSAMSVSPPDRDDNEPPALMSHDLPTGCAQAHQRTGGADLSVDVGNAVTSAEPSVETNVGVVATTPSSAPVDPHAFTSESHTSVAESVSSIDLPPNGISSEPFQSEHPAQPAHAQIAE</sequence>
<evidence type="ECO:0000313" key="2">
    <source>
        <dbReference type="EMBL" id="GAA49153.1"/>
    </source>
</evidence>
<feature type="compositionally biased region" description="Polar residues" evidence="1">
    <location>
        <begin position="174"/>
        <end position="183"/>
    </location>
</feature>
<keyword evidence="3" id="KW-1185">Reference proteome</keyword>
<feature type="compositionally biased region" description="Polar residues" evidence="1">
    <location>
        <begin position="255"/>
        <end position="268"/>
    </location>
</feature>
<name>G7Y868_CLOSI</name>
<dbReference type="Proteomes" id="UP000008909">
    <property type="component" value="Unassembled WGS sequence"/>
</dbReference>
<dbReference type="AlphaFoldDB" id="G7Y868"/>
<proteinExistence type="predicted"/>
<feature type="region of interest" description="Disordered" evidence="1">
    <location>
        <begin position="242"/>
        <end position="296"/>
    </location>
</feature>
<dbReference type="InterPro" id="IPR028213">
    <property type="entry name" value="PA1"/>
</dbReference>
<feature type="region of interest" description="Disordered" evidence="1">
    <location>
        <begin position="167"/>
        <end position="214"/>
    </location>
</feature>
<evidence type="ECO:0000256" key="1">
    <source>
        <dbReference type="SAM" id="MobiDB-lite"/>
    </source>
</evidence>
<dbReference type="EMBL" id="DF142934">
    <property type="protein sequence ID" value="GAA49153.1"/>
    <property type="molecule type" value="Genomic_DNA"/>
</dbReference>
<gene>
    <name evidence="2" type="ORF">CLF_102594</name>
</gene>
<accession>G7Y868</accession>
<reference key="2">
    <citation type="submission" date="2011-10" db="EMBL/GenBank/DDBJ databases">
        <title>The genome and transcriptome sequence of Clonorchis sinensis provide insights into the carcinogenic liver fluke.</title>
        <authorList>
            <person name="Wang X."/>
            <person name="Huang Y."/>
            <person name="Chen W."/>
            <person name="Liu H."/>
            <person name="Guo L."/>
            <person name="Chen Y."/>
            <person name="Luo F."/>
            <person name="Zhou W."/>
            <person name="Sun J."/>
            <person name="Mao Q."/>
            <person name="Liang P."/>
            <person name="Zhou C."/>
            <person name="Tian Y."/>
            <person name="Men J."/>
            <person name="Lv X."/>
            <person name="Huang L."/>
            <person name="Zhou J."/>
            <person name="Hu Y."/>
            <person name="Li R."/>
            <person name="Zhang F."/>
            <person name="Lei H."/>
            <person name="Li X."/>
            <person name="Hu X."/>
            <person name="Liang C."/>
            <person name="Xu J."/>
            <person name="Wu Z."/>
            <person name="Yu X."/>
        </authorList>
    </citation>
    <scope>NUCLEOTIDE SEQUENCE</scope>
    <source>
        <strain>Henan</strain>
    </source>
</reference>
<organism evidence="2 3">
    <name type="scientific">Clonorchis sinensis</name>
    <name type="common">Chinese liver fluke</name>
    <dbReference type="NCBI Taxonomy" id="79923"/>
    <lineage>
        <taxon>Eukaryota</taxon>
        <taxon>Metazoa</taxon>
        <taxon>Spiralia</taxon>
        <taxon>Lophotrochozoa</taxon>
        <taxon>Platyhelminthes</taxon>
        <taxon>Trematoda</taxon>
        <taxon>Digenea</taxon>
        <taxon>Opisthorchiida</taxon>
        <taxon>Opisthorchiata</taxon>
        <taxon>Opisthorchiidae</taxon>
        <taxon>Clonorchis</taxon>
    </lineage>
</organism>
<reference evidence="2" key="1">
    <citation type="journal article" date="2011" name="Genome Biol.">
        <title>The draft genome of the carcinogenic human liver fluke Clonorchis sinensis.</title>
        <authorList>
            <person name="Wang X."/>
            <person name="Chen W."/>
            <person name="Huang Y."/>
            <person name="Sun J."/>
            <person name="Men J."/>
            <person name="Liu H."/>
            <person name="Luo F."/>
            <person name="Guo L."/>
            <person name="Lv X."/>
            <person name="Deng C."/>
            <person name="Zhou C."/>
            <person name="Fan Y."/>
            <person name="Li X."/>
            <person name="Huang L."/>
            <person name="Hu Y."/>
            <person name="Liang C."/>
            <person name="Hu X."/>
            <person name="Xu J."/>
            <person name="Yu X."/>
        </authorList>
    </citation>
    <scope>NUCLEOTIDE SEQUENCE [LARGE SCALE GENOMIC DNA]</scope>
    <source>
        <strain evidence="2">Henan</strain>
    </source>
</reference>
<evidence type="ECO:0000313" key="3">
    <source>
        <dbReference type="Proteomes" id="UP000008909"/>
    </source>
</evidence>
<protein>
    <submittedName>
        <fullName evidence="2">Uncharacterized protein</fullName>
    </submittedName>
</protein>
<dbReference type="Pfam" id="PF15364">
    <property type="entry name" value="PAXIP1_C"/>
    <property type="match status" value="1"/>
</dbReference>